<protein>
    <submittedName>
        <fullName evidence="1">Uncharacterized protein</fullName>
    </submittedName>
</protein>
<organism evidence="1">
    <name type="scientific">Sulfurisphaera javensis</name>
    <dbReference type="NCBI Taxonomy" id="2049879"/>
    <lineage>
        <taxon>Archaea</taxon>
        <taxon>Thermoproteota</taxon>
        <taxon>Thermoprotei</taxon>
        <taxon>Sulfolobales</taxon>
        <taxon>Sulfolobaceae</taxon>
        <taxon>Sulfurisphaera</taxon>
    </lineage>
</organism>
<dbReference type="AlphaFoldDB" id="A0AAT9GPZ5"/>
<sequence length="79" mass="9445">MTFVSLYILLREKTYNKIIFVSNDIDFKRIYTYVYDYTKDIISGKRDPRRYLVSDTEKVLETLNNLKITDLSSFSCNEL</sequence>
<reference evidence="1" key="1">
    <citation type="submission" date="2024-03" db="EMBL/GenBank/DDBJ databases">
        <title>Complete genome sequence of Sulfurisphaera javensis strain KD-1.</title>
        <authorList>
            <person name="Sakai H."/>
            <person name="Nur N."/>
            <person name="Suwanto A."/>
            <person name="Kurosawa N."/>
        </authorList>
    </citation>
    <scope>NUCLEOTIDE SEQUENCE</scope>
    <source>
        <strain evidence="1">KD-1</strain>
    </source>
</reference>
<dbReference type="KEGG" id="sjv:SJAV_09160"/>
<accession>A0AAT9GPZ5</accession>
<gene>
    <name evidence="1" type="ORF">SJAV_09160</name>
</gene>
<proteinExistence type="predicted"/>
<evidence type="ECO:0000313" key="1">
    <source>
        <dbReference type="EMBL" id="BFH72972.1"/>
    </source>
</evidence>
<dbReference type="EMBL" id="AP031322">
    <property type="protein sequence ID" value="BFH72972.1"/>
    <property type="molecule type" value="Genomic_DNA"/>
</dbReference>
<name>A0AAT9GPZ5_9CREN</name>